<evidence type="ECO:0000256" key="5">
    <source>
        <dbReference type="ARBA" id="ARBA00022989"/>
    </source>
</evidence>
<feature type="transmembrane region" description="Helical" evidence="8">
    <location>
        <begin position="369"/>
        <end position="393"/>
    </location>
</feature>
<dbReference type="GO" id="GO:0005886">
    <property type="term" value="C:plasma membrane"/>
    <property type="evidence" value="ECO:0007669"/>
    <property type="project" value="UniProtKB-SubCell"/>
</dbReference>
<evidence type="ECO:0000256" key="3">
    <source>
        <dbReference type="ARBA" id="ARBA00022475"/>
    </source>
</evidence>
<dbReference type="Proteomes" id="UP000184031">
    <property type="component" value="Unassembled WGS sequence"/>
</dbReference>
<feature type="transmembrane region" description="Helical" evidence="8">
    <location>
        <begin position="231"/>
        <end position="248"/>
    </location>
</feature>
<comment type="caution">
    <text evidence="10">The sequence shown here is derived from an EMBL/GenBank/DDBJ whole genome shotgun (WGS) entry which is preliminary data.</text>
</comment>
<dbReference type="PIRSF" id="PIRSF500217">
    <property type="entry name" value="AlgI"/>
    <property type="match status" value="1"/>
</dbReference>
<keyword evidence="12" id="KW-1185">Reference proteome</keyword>
<evidence type="ECO:0000256" key="8">
    <source>
        <dbReference type="SAM" id="Phobius"/>
    </source>
</evidence>
<dbReference type="EMBL" id="FOKU01000001">
    <property type="protein sequence ID" value="SFB70144.1"/>
    <property type="molecule type" value="Genomic_DNA"/>
</dbReference>
<dbReference type="PANTHER" id="PTHR13285:SF18">
    <property type="entry name" value="PROTEIN-CYSTEINE N-PALMITOYLTRANSFERASE RASP"/>
    <property type="match status" value="1"/>
</dbReference>
<keyword evidence="5 8" id="KW-1133">Transmembrane helix</keyword>
<keyword evidence="7 9" id="KW-0012">Acyltransferase</keyword>
<feature type="transmembrane region" description="Helical" evidence="8">
    <location>
        <begin position="76"/>
        <end position="98"/>
    </location>
</feature>
<reference evidence="10 11" key="1">
    <citation type="submission" date="2016-11" db="EMBL/GenBank/DDBJ databases">
        <authorList>
            <person name="Varghese N."/>
            <person name="Submissions S."/>
        </authorList>
    </citation>
    <scope>NUCLEOTIDE SEQUENCE [LARGE SCALE GENOMIC DNA]</scope>
    <source>
        <strain evidence="10 11">CGMCC 1.12174</strain>
        <strain evidence="9 12">DSM 26351</strain>
    </source>
</reference>
<feature type="transmembrane region" description="Helical" evidence="8">
    <location>
        <begin position="50"/>
        <end position="69"/>
    </location>
</feature>
<dbReference type="Pfam" id="PF03062">
    <property type="entry name" value="MBOAT"/>
    <property type="match status" value="1"/>
</dbReference>
<evidence type="ECO:0000256" key="1">
    <source>
        <dbReference type="ARBA" id="ARBA00004651"/>
    </source>
</evidence>
<evidence type="ECO:0000256" key="4">
    <source>
        <dbReference type="ARBA" id="ARBA00022692"/>
    </source>
</evidence>
<accession>A0A1M6QBY9</accession>
<feature type="transmembrane region" description="Helical" evidence="8">
    <location>
        <begin position="413"/>
        <end position="429"/>
    </location>
</feature>
<dbReference type="InterPro" id="IPR051085">
    <property type="entry name" value="MB_O-acyltransferase"/>
</dbReference>
<proteinExistence type="inferred from homology"/>
<sequence>MSFNSFPFIVFIVIFFLAWPFFKKRQNQRFLLLVIGSFVFYGWWDWRFLFLIIFSGLVDFVSAILINRYRNKARIFLVLSILVNVGILGVFKYSSFIAEQIDHLFQFISYPFSLKDKIPGFALILPVGISFYTFQSMSYTIDVYRGKLEPTKNILHFFSYLAMFPQLVAGPIVRAKDFLKQLKVNRKVSAIEFWNGIKLIIIGYFQKTVLADNLGVLVDNAFAGIDNGMGIYWWIVMSCFAFQIYFDFNGYSQIARGLAKLMGYHFKMNFNHPYIALSLKDFWTRWHISLSTWFRDYVYIPLGGSKKGEIRSHANMWVTMTLSGLWHGAQINFILWGMYHSAALSIERLANKFFTPIFKLNFSILKWSATLFAVLVGWVFFRASSIDQIVFVLNGMFTPNLNFDFLNVNKDPILFLVIAILIEIVFIFLKNNKILKRVSKNLVVETLTYAILICSILFLRGPEKEFIYFQF</sequence>
<evidence type="ECO:0000256" key="2">
    <source>
        <dbReference type="ARBA" id="ARBA00010323"/>
    </source>
</evidence>
<evidence type="ECO:0000313" key="11">
    <source>
        <dbReference type="Proteomes" id="UP000184031"/>
    </source>
</evidence>
<dbReference type="PIRSF" id="PIRSF016636">
    <property type="entry name" value="AlgI_DltB"/>
    <property type="match status" value="1"/>
</dbReference>
<dbReference type="STRING" id="1055723.SAMN05216293_0539"/>
<dbReference type="GO" id="GO:0042121">
    <property type="term" value="P:alginic acid biosynthetic process"/>
    <property type="evidence" value="ECO:0007669"/>
    <property type="project" value="InterPro"/>
</dbReference>
<dbReference type="Proteomes" id="UP000198940">
    <property type="component" value="Unassembled WGS sequence"/>
</dbReference>
<feature type="transmembrane region" description="Helical" evidence="8">
    <location>
        <begin position="29"/>
        <end position="44"/>
    </location>
</feature>
<dbReference type="PANTHER" id="PTHR13285">
    <property type="entry name" value="ACYLTRANSFERASE"/>
    <property type="match status" value="1"/>
</dbReference>
<dbReference type="InterPro" id="IPR024194">
    <property type="entry name" value="Ac/AlaTfrase_AlgI/DltB"/>
</dbReference>
<keyword evidence="6 7" id="KW-0472">Membrane</keyword>
<name>A0A1M6QBY9_9FLAO</name>
<evidence type="ECO:0000313" key="10">
    <source>
        <dbReference type="EMBL" id="SHK17799.1"/>
    </source>
</evidence>
<dbReference type="AlphaFoldDB" id="A0A1M6QBY9"/>
<feature type="transmembrane region" description="Helical" evidence="8">
    <location>
        <begin position="6"/>
        <end position="22"/>
    </location>
</feature>
<feature type="transmembrane region" description="Helical" evidence="8">
    <location>
        <begin position="441"/>
        <end position="459"/>
    </location>
</feature>
<keyword evidence="3 7" id="KW-1003">Cell membrane</keyword>
<dbReference type="EMBL" id="FRAT01000001">
    <property type="protein sequence ID" value="SHK17799.1"/>
    <property type="molecule type" value="Genomic_DNA"/>
</dbReference>
<keyword evidence="7" id="KW-0808">Transferase</keyword>
<dbReference type="InterPro" id="IPR004299">
    <property type="entry name" value="MBOAT_fam"/>
</dbReference>
<dbReference type="OrthoDB" id="9805788at2"/>
<evidence type="ECO:0000256" key="6">
    <source>
        <dbReference type="ARBA" id="ARBA00023136"/>
    </source>
</evidence>
<evidence type="ECO:0000256" key="7">
    <source>
        <dbReference type="PIRNR" id="PIRNR016636"/>
    </source>
</evidence>
<feature type="transmembrane region" description="Helical" evidence="8">
    <location>
        <begin position="154"/>
        <end position="173"/>
    </location>
</feature>
<gene>
    <name evidence="9" type="ORF">SAMN04487891_101532</name>
    <name evidence="10" type="ORF">SAMN05216293_0539</name>
</gene>
<evidence type="ECO:0000313" key="12">
    <source>
        <dbReference type="Proteomes" id="UP000198940"/>
    </source>
</evidence>
<comment type="similarity">
    <text evidence="2 7">Belongs to the membrane-bound acyltransferase family.</text>
</comment>
<organism evidence="10 11">
    <name type="scientific">Flagellimonas taeanensis</name>
    <dbReference type="NCBI Taxonomy" id="1005926"/>
    <lineage>
        <taxon>Bacteria</taxon>
        <taxon>Pseudomonadati</taxon>
        <taxon>Bacteroidota</taxon>
        <taxon>Flavobacteriia</taxon>
        <taxon>Flavobacteriales</taxon>
        <taxon>Flavobacteriaceae</taxon>
        <taxon>Flagellimonas</taxon>
    </lineage>
</organism>
<feature type="transmembrane region" description="Helical" evidence="8">
    <location>
        <begin position="118"/>
        <end position="134"/>
    </location>
</feature>
<dbReference type="GO" id="GO:0016746">
    <property type="term" value="F:acyltransferase activity"/>
    <property type="evidence" value="ECO:0007669"/>
    <property type="project" value="UniProtKB-KW"/>
</dbReference>
<dbReference type="InterPro" id="IPR028362">
    <property type="entry name" value="AlgI"/>
</dbReference>
<comment type="subcellular location">
    <subcellularLocation>
        <location evidence="1">Cell membrane</location>
        <topology evidence="1">Multi-pass membrane protein</topology>
    </subcellularLocation>
</comment>
<protein>
    <submittedName>
        <fullName evidence="10">Alginate O-acetyltransferase complex protein AlgI</fullName>
    </submittedName>
    <submittedName>
        <fullName evidence="9">D-alanyl-lipoteichoic acid acyltransferase DltB, MBOAT superfamily</fullName>
    </submittedName>
</protein>
<evidence type="ECO:0000313" key="9">
    <source>
        <dbReference type="EMBL" id="SFB70144.1"/>
    </source>
</evidence>
<keyword evidence="4 8" id="KW-0812">Transmembrane</keyword>